<evidence type="ECO:0000256" key="1">
    <source>
        <dbReference type="SAM" id="MobiDB-lite"/>
    </source>
</evidence>
<feature type="region of interest" description="Disordered" evidence="1">
    <location>
        <begin position="320"/>
        <end position="349"/>
    </location>
</feature>
<accession>A0A9X0LY29</accession>
<dbReference type="InterPro" id="IPR027607">
    <property type="entry name" value="Surf_Exclu_SEC10/PgrA"/>
</dbReference>
<dbReference type="Proteomes" id="UP000070346">
    <property type="component" value="Unassembled WGS sequence"/>
</dbReference>
<protein>
    <recommendedName>
        <fullName evidence="4">SCP domain-containing protein</fullName>
    </recommendedName>
</protein>
<evidence type="ECO:0008006" key="4">
    <source>
        <dbReference type="Google" id="ProtNLM"/>
    </source>
</evidence>
<evidence type="ECO:0000313" key="3">
    <source>
        <dbReference type="Proteomes" id="UP000070346"/>
    </source>
</evidence>
<proteinExistence type="predicted"/>
<comment type="caution">
    <text evidence="2">The sequence shown here is derived from an EMBL/GenBank/DDBJ whole genome shotgun (WGS) entry which is preliminary data.</text>
</comment>
<reference evidence="2 3" key="1">
    <citation type="submission" date="2016-02" db="EMBL/GenBank/DDBJ databases">
        <title>Complete Genome Sequences of Lactobacillus johnsonii Strain W1.</title>
        <authorList>
            <person name="Sun Y."/>
            <person name="Wu X."/>
        </authorList>
    </citation>
    <scope>NUCLEOTIDE SEQUENCE [LARGE SCALE GENOMIC DNA]</scope>
    <source>
        <strain evidence="2 3">W1</strain>
    </source>
</reference>
<dbReference type="AlphaFoldDB" id="A0A9X0LY29"/>
<sequence>MPDSNTYYFDNTGHTVKNRWYVLGNTTYYFKSNGHTAKDQKINIDGTNYVFDINGKHEHEVNIYYFDLNNGVLEVNSDSPTTYLTYKIINKDFMNKVLETTSFYGSVSEDLNKYVGMNIEVQLSQMGHVLDSRQFYIASQTPQLSNLKIENNVLSGHVSGSGSLYIVNNGQRYFINDIGTYGSDFSCNILFLNGTPDPNMDVEVMVNGRAVTTSTLSVPVTLQRANVSNVSINENTLSGYVDRNAIVQVISSNGNTIAAQNIPDSGEWFNFDISAYAGSTITLQVVQNGGTVYSQEYDIPKKHALNSIKLPEGYTLSALQEAQDDPSSLAPVSEEGREENKFTSESAIDDQTQVDVSNLTSDDEEELSEFALKLINQAREQFGRPDWEYTDRVQKLANDVATEYVNNNQSGWDGHYVDGIVRAAQNNGLNISENEIEDISCTSGYPYSTMTDLKNLVHNGIVNFLFSNYSSPEYYHAADILSGHKEEDWNDETLNAEFAISFTNVNNIVTVHFISVGSGKNW</sequence>
<dbReference type="NCBIfam" id="TIGR04320">
    <property type="entry name" value="Surf_Exclu_PgrA"/>
    <property type="match status" value="1"/>
</dbReference>
<dbReference type="EMBL" id="LSNG01000017">
    <property type="protein sequence ID" value="KXN76531.1"/>
    <property type="molecule type" value="Genomic_DNA"/>
</dbReference>
<organism evidence="2 3">
    <name type="scientific">Lactobacillus johnsonii</name>
    <dbReference type="NCBI Taxonomy" id="33959"/>
    <lineage>
        <taxon>Bacteria</taxon>
        <taxon>Bacillati</taxon>
        <taxon>Bacillota</taxon>
        <taxon>Bacilli</taxon>
        <taxon>Lactobacillales</taxon>
        <taxon>Lactobacillaceae</taxon>
        <taxon>Lactobacillus</taxon>
    </lineage>
</organism>
<evidence type="ECO:0000313" key="2">
    <source>
        <dbReference type="EMBL" id="KXN76531.1"/>
    </source>
</evidence>
<gene>
    <name evidence="2" type="ORF">AYJ53_00985</name>
</gene>
<dbReference type="Gene3D" id="2.10.270.10">
    <property type="entry name" value="Cholin Binding"/>
    <property type="match status" value="1"/>
</dbReference>
<name>A0A9X0LY29_LACJH</name>
<dbReference type="SUPFAM" id="SSF69360">
    <property type="entry name" value="Cell wall binding repeat"/>
    <property type="match status" value="1"/>
</dbReference>